<keyword evidence="6 11" id="KW-0812">Transmembrane</keyword>
<sequence length="324" mass="38091">MRKWLPLKRLQQVYFKVFIAFILGLIALIQFFACYGYYNYECIPRSEIEKHIYLHANPNLVKRPNPDCRYEDIYQKYYPDDWEINGHVDGFLPHGIANGTFIPKDCNPLISVAILVTYRKRQKQLDIFIPYIHNFLRKQNIHYKIYVIEQQDDKPFNKGLLYNEGARRALEERFPCLILHDVDLLPVNAANIYACLRLPRHMSASIDKFRLNLPYESLTGGVLAIRADHFRQIDGFSNRFQGWGGEDDDLALRLRHAALDILRLPPEMSRYRMLVHRQERKNAARHRLLETGPEPRDGFRAPDHPAPIAPVTHTRLYALIRVRT</sequence>
<evidence type="ECO:0000256" key="3">
    <source>
        <dbReference type="ARBA" id="ARBA00005735"/>
    </source>
</evidence>
<dbReference type="InterPro" id="IPR029044">
    <property type="entry name" value="Nucleotide-diphossugar_trans"/>
</dbReference>
<dbReference type="OrthoDB" id="10038994at2759"/>
<gene>
    <name evidence="14" type="ORF">PMACD_LOCUS15950</name>
</gene>
<evidence type="ECO:0000256" key="5">
    <source>
        <dbReference type="ARBA" id="ARBA00022679"/>
    </source>
</evidence>
<dbReference type="GO" id="GO:0005975">
    <property type="term" value="P:carbohydrate metabolic process"/>
    <property type="evidence" value="ECO:0007669"/>
    <property type="project" value="InterPro"/>
</dbReference>
<keyword evidence="15" id="KW-1185">Reference proteome</keyword>
<evidence type="ECO:0000256" key="9">
    <source>
        <dbReference type="ARBA" id="ARBA00023136"/>
    </source>
</evidence>
<dbReference type="Pfam" id="PF02709">
    <property type="entry name" value="Glyco_transf_7C"/>
    <property type="match status" value="1"/>
</dbReference>
<evidence type="ECO:0000256" key="4">
    <source>
        <dbReference type="ARBA" id="ARBA00022676"/>
    </source>
</evidence>
<dbReference type="InterPro" id="IPR003859">
    <property type="entry name" value="Galactosyl_T"/>
</dbReference>
<organism evidence="14 15">
    <name type="scientific">Pieris macdunnoughi</name>
    <dbReference type="NCBI Taxonomy" id="345717"/>
    <lineage>
        <taxon>Eukaryota</taxon>
        <taxon>Metazoa</taxon>
        <taxon>Ecdysozoa</taxon>
        <taxon>Arthropoda</taxon>
        <taxon>Hexapoda</taxon>
        <taxon>Insecta</taxon>
        <taxon>Pterygota</taxon>
        <taxon>Neoptera</taxon>
        <taxon>Endopterygota</taxon>
        <taxon>Lepidoptera</taxon>
        <taxon>Glossata</taxon>
        <taxon>Ditrysia</taxon>
        <taxon>Papilionoidea</taxon>
        <taxon>Pieridae</taxon>
        <taxon>Pierinae</taxon>
        <taxon>Pieris</taxon>
    </lineage>
</organism>
<dbReference type="PANTHER" id="PTHR19300">
    <property type="entry name" value="BETA-1,4-GALACTOSYLTRANSFERASE"/>
    <property type="match status" value="1"/>
</dbReference>
<evidence type="ECO:0000256" key="6">
    <source>
        <dbReference type="ARBA" id="ARBA00022692"/>
    </source>
</evidence>
<evidence type="ECO:0000256" key="11">
    <source>
        <dbReference type="RuleBase" id="RU368121"/>
    </source>
</evidence>
<comment type="similarity">
    <text evidence="3 11">Belongs to the glycosyltransferase 7 family.</text>
</comment>
<dbReference type="AlphaFoldDB" id="A0A821Y5Y9"/>
<evidence type="ECO:0000256" key="8">
    <source>
        <dbReference type="ARBA" id="ARBA00022989"/>
    </source>
</evidence>
<dbReference type="Pfam" id="PF13733">
    <property type="entry name" value="Glyco_transf_7N"/>
    <property type="match status" value="1"/>
</dbReference>
<proteinExistence type="inferred from homology"/>
<comment type="cofactor">
    <cofactor evidence="11">
        <name>Mn(2+)</name>
        <dbReference type="ChEBI" id="CHEBI:29035"/>
    </cofactor>
</comment>
<keyword evidence="4 11" id="KW-0328">Glycosyltransferase</keyword>
<accession>A0A821Y5Y9</accession>
<protein>
    <recommendedName>
        <fullName evidence="11">Beta-1,4-N-acetylgalactosaminyltransferase</fullName>
        <ecNumber evidence="11">2.4.1.-</ecNumber>
    </recommendedName>
    <alternativeName>
        <fullName evidence="11">Beta-4-GalNAcT</fullName>
    </alternativeName>
</protein>
<dbReference type="GO" id="GO:0046872">
    <property type="term" value="F:metal ion binding"/>
    <property type="evidence" value="ECO:0007669"/>
    <property type="project" value="UniProtKB-UniRule"/>
</dbReference>
<comment type="pathway">
    <text evidence="2 11">Protein modification; protein glycosylation.</text>
</comment>
<dbReference type="Proteomes" id="UP000663880">
    <property type="component" value="Unassembled WGS sequence"/>
</dbReference>
<keyword evidence="10 11" id="KW-0325">Glycoprotein</keyword>
<dbReference type="GO" id="GO:0006688">
    <property type="term" value="P:glycosphingolipid biosynthetic process"/>
    <property type="evidence" value="ECO:0007669"/>
    <property type="project" value="TreeGrafter"/>
</dbReference>
<evidence type="ECO:0000259" key="12">
    <source>
        <dbReference type="Pfam" id="PF02709"/>
    </source>
</evidence>
<evidence type="ECO:0000259" key="13">
    <source>
        <dbReference type="Pfam" id="PF13733"/>
    </source>
</evidence>
<dbReference type="EMBL" id="CAJOBZ010000076">
    <property type="protein sequence ID" value="CAF4953629.1"/>
    <property type="molecule type" value="Genomic_DNA"/>
</dbReference>
<keyword evidence="7 11" id="KW-0735">Signal-anchor</keyword>
<dbReference type="InterPro" id="IPR027995">
    <property type="entry name" value="Galactosyl_T_N"/>
</dbReference>
<dbReference type="PRINTS" id="PR02050">
    <property type="entry name" value="B14GALTRFASE"/>
</dbReference>
<comment type="subcellular location">
    <subcellularLocation>
        <location evidence="1 11">Membrane</location>
        <topology evidence="1 11">Single-pass type II membrane protein</topology>
    </subcellularLocation>
</comment>
<comment type="function">
    <text evidence="11">Catalyzes the transfer of galactose onto proteins or lipids.</text>
</comment>
<evidence type="ECO:0000256" key="7">
    <source>
        <dbReference type="ARBA" id="ARBA00022968"/>
    </source>
</evidence>
<keyword evidence="11" id="KW-0464">Manganese</keyword>
<reference evidence="14" key="1">
    <citation type="submission" date="2021-02" db="EMBL/GenBank/DDBJ databases">
        <authorList>
            <person name="Steward A R."/>
        </authorList>
    </citation>
    <scope>NUCLEOTIDE SEQUENCE</scope>
</reference>
<dbReference type="InterPro" id="IPR027791">
    <property type="entry name" value="Galactosyl_T_C"/>
</dbReference>
<dbReference type="GO" id="GO:0008378">
    <property type="term" value="F:galactosyltransferase activity"/>
    <property type="evidence" value="ECO:0007669"/>
    <property type="project" value="TreeGrafter"/>
</dbReference>
<dbReference type="SUPFAM" id="SSF53448">
    <property type="entry name" value="Nucleotide-diphospho-sugar transferases"/>
    <property type="match status" value="1"/>
</dbReference>
<feature type="transmembrane region" description="Helical" evidence="11">
    <location>
        <begin position="12"/>
        <end position="38"/>
    </location>
</feature>
<keyword evidence="9 11" id="KW-0472">Membrane</keyword>
<keyword evidence="11" id="KW-0479">Metal-binding</keyword>
<keyword evidence="5 11" id="KW-0808">Transferase</keyword>
<evidence type="ECO:0000313" key="15">
    <source>
        <dbReference type="Proteomes" id="UP000663880"/>
    </source>
</evidence>
<comment type="caution">
    <text evidence="14">The sequence shown here is derived from an EMBL/GenBank/DDBJ whole genome shotgun (WGS) entry which is preliminary data.</text>
</comment>
<dbReference type="GO" id="GO:0033842">
    <property type="term" value="F:N-acetyl-beta-glucosaminyl-derivative 4-beta-N-acetylgalactosaminyltransferase activity"/>
    <property type="evidence" value="ECO:0007669"/>
    <property type="project" value="TreeGrafter"/>
</dbReference>
<dbReference type="Gene3D" id="3.90.550.10">
    <property type="entry name" value="Spore Coat Polysaccharide Biosynthesis Protein SpsA, Chain A"/>
    <property type="match status" value="1"/>
</dbReference>
<dbReference type="UniPathway" id="UPA00378"/>
<keyword evidence="8 11" id="KW-1133">Transmembrane helix</keyword>
<dbReference type="GO" id="GO:0005794">
    <property type="term" value="C:Golgi apparatus"/>
    <property type="evidence" value="ECO:0007669"/>
    <property type="project" value="TreeGrafter"/>
</dbReference>
<dbReference type="EC" id="2.4.1.-" evidence="11"/>
<name>A0A821Y5Y9_9NEOP</name>
<evidence type="ECO:0000256" key="2">
    <source>
        <dbReference type="ARBA" id="ARBA00004922"/>
    </source>
</evidence>
<evidence type="ECO:0000256" key="1">
    <source>
        <dbReference type="ARBA" id="ARBA00004606"/>
    </source>
</evidence>
<feature type="domain" description="Galactosyltransferase N-terminal" evidence="13">
    <location>
        <begin position="98"/>
        <end position="195"/>
    </location>
</feature>
<feature type="domain" description="Galactosyltransferase C-terminal" evidence="12">
    <location>
        <begin position="200"/>
        <end position="277"/>
    </location>
</feature>
<dbReference type="PANTHER" id="PTHR19300:SF48">
    <property type="entry name" value="BETA-1,4-N-ACETYLGALACTOSAMINYLTRANSFERASE"/>
    <property type="match status" value="1"/>
</dbReference>
<dbReference type="GO" id="GO:0016020">
    <property type="term" value="C:membrane"/>
    <property type="evidence" value="ECO:0007669"/>
    <property type="project" value="UniProtKB-SubCell"/>
</dbReference>
<evidence type="ECO:0000256" key="10">
    <source>
        <dbReference type="ARBA" id="ARBA00023180"/>
    </source>
</evidence>
<evidence type="ECO:0000313" key="14">
    <source>
        <dbReference type="EMBL" id="CAF4953629.1"/>
    </source>
</evidence>